<dbReference type="InterPro" id="IPR045861">
    <property type="entry name" value="CorA_cytoplasmic_dom"/>
</dbReference>
<keyword evidence="4" id="KW-1133">Transmembrane helix</keyword>
<gene>
    <name evidence="6" type="primary">MGT2</name>
    <name evidence="6" type="ORF">FE257_012175</name>
</gene>
<evidence type="ECO:0000313" key="7">
    <source>
        <dbReference type="Proteomes" id="UP001194746"/>
    </source>
</evidence>
<name>A0AAD4CGP9_ASPNN</name>
<evidence type="ECO:0000256" key="2">
    <source>
        <dbReference type="ARBA" id="ARBA00009765"/>
    </source>
</evidence>
<organism evidence="6 7">
    <name type="scientific">Aspergillus nanangensis</name>
    <dbReference type="NCBI Taxonomy" id="2582783"/>
    <lineage>
        <taxon>Eukaryota</taxon>
        <taxon>Fungi</taxon>
        <taxon>Dikarya</taxon>
        <taxon>Ascomycota</taxon>
        <taxon>Pezizomycotina</taxon>
        <taxon>Eurotiomycetes</taxon>
        <taxon>Eurotiomycetidae</taxon>
        <taxon>Eurotiales</taxon>
        <taxon>Aspergillaceae</taxon>
        <taxon>Aspergillus</taxon>
        <taxon>Aspergillus subgen. Circumdati</taxon>
    </lineage>
</organism>
<dbReference type="GO" id="GO:0005886">
    <property type="term" value="C:plasma membrane"/>
    <property type="evidence" value="ECO:0007669"/>
    <property type="project" value="TreeGrafter"/>
</dbReference>
<dbReference type="AlphaFoldDB" id="A0AAD4CGP9"/>
<dbReference type="PANTHER" id="PTHR21535:SF55">
    <property type="entry name" value="MAGNESIUM TRANSPORTER ALR1-RELATED"/>
    <property type="match status" value="1"/>
</dbReference>
<dbReference type="SUPFAM" id="SSF143865">
    <property type="entry name" value="CorA soluble domain-like"/>
    <property type="match status" value="1"/>
</dbReference>
<dbReference type="InterPro" id="IPR002523">
    <property type="entry name" value="MgTranspt_CorA/ZnTranspt_ZntB"/>
</dbReference>
<evidence type="ECO:0000256" key="4">
    <source>
        <dbReference type="ARBA" id="ARBA00022989"/>
    </source>
</evidence>
<comment type="similarity">
    <text evidence="2">Belongs to the CorA metal ion transporter (MIT) (TC 1.A.35) family.</text>
</comment>
<sequence length="339" mass="37691">MDIKESPRFTCFSCGTQNTIASTTWEGALDIEKDNDLADGWWLDICDATEEDVDQVSQALAIHPLTAEDVVIREPREKVEVFRNYYLISLQTLISSAVSKEGGGGGGEDLATPFHASKPEPAPFYILVFRTGVVTFSPSGCSHVARVRDRARKLHDPKVLSGDWICYAILAGFDSDDIVDSFLPYMESAERESEAIEDQVFTARAEDLQILIPRIDRLRKNITHLIRCLSGKHDVLNSFIKRCQAIDRHPVFPDGDLSLYLGDVQDHLVTTMTSLTHIDEIISRSQSKFLAQLSVTNLRLSLNINGVLSRVTVLATIFVPLHVVTGMFGMNVEVPGQEI</sequence>
<reference evidence="6" key="1">
    <citation type="journal article" date="2019" name="Beilstein J. Org. Chem.">
        <title>Nanangenines: drimane sesquiterpenoids as the dominant metabolite cohort of a novel Australian fungus, Aspergillus nanangensis.</title>
        <authorList>
            <person name="Lacey H.J."/>
            <person name="Gilchrist C.L.M."/>
            <person name="Crombie A."/>
            <person name="Kalaitzis J.A."/>
            <person name="Vuong D."/>
            <person name="Rutledge P.J."/>
            <person name="Turner P."/>
            <person name="Pitt J.I."/>
            <person name="Lacey E."/>
            <person name="Chooi Y.H."/>
            <person name="Piggott A.M."/>
        </authorList>
    </citation>
    <scope>NUCLEOTIDE SEQUENCE</scope>
    <source>
        <strain evidence="6">MST-FP2251</strain>
    </source>
</reference>
<dbReference type="EMBL" id="VCAU01000085">
    <property type="protein sequence ID" value="KAF9885997.1"/>
    <property type="molecule type" value="Genomic_DNA"/>
</dbReference>
<proteinExistence type="inferred from homology"/>
<dbReference type="Gene3D" id="3.30.460.20">
    <property type="entry name" value="CorA soluble domain-like"/>
    <property type="match status" value="1"/>
</dbReference>
<dbReference type="Pfam" id="PF01544">
    <property type="entry name" value="CorA"/>
    <property type="match status" value="1"/>
</dbReference>
<dbReference type="GO" id="GO:0010961">
    <property type="term" value="P:intracellular magnesium ion homeostasis"/>
    <property type="evidence" value="ECO:0007669"/>
    <property type="project" value="TreeGrafter"/>
</dbReference>
<dbReference type="Gene3D" id="1.20.58.340">
    <property type="entry name" value="Magnesium transport protein CorA, transmembrane region"/>
    <property type="match status" value="2"/>
</dbReference>
<keyword evidence="3" id="KW-0812">Transmembrane</keyword>
<dbReference type="Proteomes" id="UP001194746">
    <property type="component" value="Unassembled WGS sequence"/>
</dbReference>
<keyword evidence="5" id="KW-0472">Membrane</keyword>
<dbReference type="GO" id="GO:0015095">
    <property type="term" value="F:magnesium ion transmembrane transporter activity"/>
    <property type="evidence" value="ECO:0007669"/>
    <property type="project" value="InterPro"/>
</dbReference>
<evidence type="ECO:0000256" key="5">
    <source>
        <dbReference type="ARBA" id="ARBA00023136"/>
    </source>
</evidence>
<reference evidence="6" key="2">
    <citation type="submission" date="2020-02" db="EMBL/GenBank/DDBJ databases">
        <authorList>
            <person name="Gilchrist C.L.M."/>
            <person name="Chooi Y.-H."/>
        </authorList>
    </citation>
    <scope>NUCLEOTIDE SEQUENCE</scope>
    <source>
        <strain evidence="6">MST-FP2251</strain>
    </source>
</reference>
<evidence type="ECO:0000256" key="3">
    <source>
        <dbReference type="ARBA" id="ARBA00022692"/>
    </source>
</evidence>
<evidence type="ECO:0000313" key="6">
    <source>
        <dbReference type="EMBL" id="KAF9885997.1"/>
    </source>
</evidence>
<dbReference type="PANTHER" id="PTHR21535">
    <property type="entry name" value="MAGNESIUM AND COBALT TRANSPORT PROTEIN/MITOCHONDRIAL IMPORT INNER MEMBRANE TRANSLOCASE SUBUNIT TIM8"/>
    <property type="match status" value="1"/>
</dbReference>
<dbReference type="InterPro" id="IPR044089">
    <property type="entry name" value="Alr1-like"/>
</dbReference>
<protein>
    <submittedName>
        <fullName evidence="6">Magnesium and cobalt transport protein CorA</fullName>
    </submittedName>
</protein>
<dbReference type="SUPFAM" id="SSF144083">
    <property type="entry name" value="Magnesium transport protein CorA, transmembrane region"/>
    <property type="match status" value="1"/>
</dbReference>
<dbReference type="InterPro" id="IPR045863">
    <property type="entry name" value="CorA_TM1_TM2"/>
</dbReference>
<evidence type="ECO:0000256" key="1">
    <source>
        <dbReference type="ARBA" id="ARBA00004141"/>
    </source>
</evidence>
<comment type="subcellular location">
    <subcellularLocation>
        <location evidence="1">Membrane</location>
        <topology evidence="1">Multi-pass membrane protein</topology>
    </subcellularLocation>
</comment>
<comment type="caution">
    <text evidence="6">The sequence shown here is derived from an EMBL/GenBank/DDBJ whole genome shotgun (WGS) entry which is preliminary data.</text>
</comment>
<keyword evidence="7" id="KW-1185">Reference proteome</keyword>
<dbReference type="CDD" id="cd12829">
    <property type="entry name" value="Alr1p-like"/>
    <property type="match status" value="1"/>
</dbReference>
<accession>A0AAD4CGP9</accession>